<accession>A0AAD7LS77</accession>
<name>A0AAD7LS77_QUISA</name>
<reference evidence="2" key="1">
    <citation type="journal article" date="2023" name="Science">
        <title>Elucidation of the pathway for biosynthesis of saponin adjuvants from the soapbark tree.</title>
        <authorList>
            <person name="Reed J."/>
            <person name="Orme A."/>
            <person name="El-Demerdash A."/>
            <person name="Owen C."/>
            <person name="Martin L.B.B."/>
            <person name="Misra R.C."/>
            <person name="Kikuchi S."/>
            <person name="Rejzek M."/>
            <person name="Martin A.C."/>
            <person name="Harkess A."/>
            <person name="Leebens-Mack J."/>
            <person name="Louveau T."/>
            <person name="Stephenson M.J."/>
            <person name="Osbourn A."/>
        </authorList>
    </citation>
    <scope>NUCLEOTIDE SEQUENCE</scope>
    <source>
        <strain evidence="2">S10</strain>
    </source>
</reference>
<dbReference type="PANTHER" id="PTHR34199">
    <property type="entry name" value="NUMOD3 MOTIF FAMILY PROTEIN, EXPRESSED"/>
    <property type="match status" value="1"/>
</dbReference>
<evidence type="ECO:0000313" key="2">
    <source>
        <dbReference type="EMBL" id="KAJ7963369.1"/>
    </source>
</evidence>
<proteinExistence type="predicted"/>
<feature type="domain" description="Nuclease associated modular" evidence="1">
    <location>
        <begin position="128"/>
        <end position="155"/>
    </location>
</feature>
<dbReference type="InterPro" id="IPR003611">
    <property type="entry name" value="NUMOD3"/>
</dbReference>
<dbReference type="KEGG" id="qsa:O6P43_018481"/>
<dbReference type="Proteomes" id="UP001163823">
    <property type="component" value="Chromosome 7"/>
</dbReference>
<dbReference type="Pfam" id="PF07460">
    <property type="entry name" value="NUMOD3"/>
    <property type="match status" value="1"/>
</dbReference>
<evidence type="ECO:0000259" key="1">
    <source>
        <dbReference type="Pfam" id="PF07460"/>
    </source>
</evidence>
<comment type="caution">
    <text evidence="2">The sequence shown here is derived from an EMBL/GenBank/DDBJ whole genome shotgun (WGS) entry which is preliminary data.</text>
</comment>
<organism evidence="2 3">
    <name type="scientific">Quillaja saponaria</name>
    <name type="common">Soap bark tree</name>
    <dbReference type="NCBI Taxonomy" id="32244"/>
    <lineage>
        <taxon>Eukaryota</taxon>
        <taxon>Viridiplantae</taxon>
        <taxon>Streptophyta</taxon>
        <taxon>Embryophyta</taxon>
        <taxon>Tracheophyta</taxon>
        <taxon>Spermatophyta</taxon>
        <taxon>Magnoliopsida</taxon>
        <taxon>eudicotyledons</taxon>
        <taxon>Gunneridae</taxon>
        <taxon>Pentapetalae</taxon>
        <taxon>rosids</taxon>
        <taxon>fabids</taxon>
        <taxon>Fabales</taxon>
        <taxon>Quillajaceae</taxon>
        <taxon>Quillaja</taxon>
    </lineage>
</organism>
<gene>
    <name evidence="2" type="ORF">O6P43_018481</name>
</gene>
<dbReference type="GO" id="GO:0003677">
    <property type="term" value="F:DNA binding"/>
    <property type="evidence" value="ECO:0007669"/>
    <property type="project" value="InterPro"/>
</dbReference>
<keyword evidence="3" id="KW-1185">Reference proteome</keyword>
<dbReference type="AlphaFoldDB" id="A0AAD7LS77"/>
<evidence type="ECO:0000313" key="3">
    <source>
        <dbReference type="Proteomes" id="UP001163823"/>
    </source>
</evidence>
<sequence>MLLLAENATAQPSFHHLGLLRTQNQFHNTLASISFTLSNEHRIPLAWKAFEKLKKVNFNVGFVKLRRGTLLIKAVSTLEPKCLVANEGRCIDSKNKEPGNNSIVLDVQLESSIEESTEINDREKLRRMRISKANKGITPWNKGRKHSAETLQRIRERTRLAMQDPKVKMKLVKFGHSQSKETRVKIGIGVRMGWERRRGKQMVQESCYFEWQNLIAEASRQGYIDEEELQWSSYKILDEQFKKEWLESVKQWQTMLRTPVNQRAPKSAERGGKFQKPSLQNGLILITVSECALPCTSTMGHQLELKGNRGEGQVMVHSPQEVAQQRKRKVLILLLGVRLKFKMIFCD</sequence>
<dbReference type="EMBL" id="JARAOO010000007">
    <property type="protein sequence ID" value="KAJ7963369.1"/>
    <property type="molecule type" value="Genomic_DNA"/>
</dbReference>
<protein>
    <submittedName>
        <fullName evidence="2">Muscle M-line assembly protein unc-89, putative isoform 2</fullName>
    </submittedName>
</protein>
<dbReference type="PANTHER" id="PTHR34199:SF2">
    <property type="entry name" value="NUMOD3 MOTIF FAMILY PROTEIN, EXPRESSED"/>
    <property type="match status" value="1"/>
</dbReference>